<keyword evidence="3" id="KW-0202">Cytokine</keyword>
<organism evidence="7 8">
    <name type="scientific">Alligator mississippiensis</name>
    <name type="common">American alligator</name>
    <dbReference type="NCBI Taxonomy" id="8496"/>
    <lineage>
        <taxon>Eukaryota</taxon>
        <taxon>Metazoa</taxon>
        <taxon>Chordata</taxon>
        <taxon>Craniata</taxon>
        <taxon>Vertebrata</taxon>
        <taxon>Euteleostomi</taxon>
        <taxon>Archelosauria</taxon>
        <taxon>Archosauria</taxon>
        <taxon>Crocodylia</taxon>
        <taxon>Alligatoridae</taxon>
        <taxon>Alligatorinae</taxon>
        <taxon>Alligator</taxon>
    </lineage>
</organism>
<comment type="caution">
    <text evidence="7">The sequence shown here is derived from an EMBL/GenBank/DDBJ whole genome shotgun (WGS) entry which is preliminary data.</text>
</comment>
<dbReference type="EMBL" id="AKHW03006437">
    <property type="protein sequence ID" value="KYO20163.1"/>
    <property type="molecule type" value="Genomic_DNA"/>
</dbReference>
<evidence type="ECO:0000313" key="7">
    <source>
        <dbReference type="EMBL" id="KYO20163.1"/>
    </source>
</evidence>
<dbReference type="STRING" id="8496.A0A151M6J9"/>
<evidence type="ECO:0000256" key="2">
    <source>
        <dbReference type="ARBA" id="ARBA00007236"/>
    </source>
</evidence>
<protein>
    <submittedName>
        <fullName evidence="7">Interleukin-17B</fullName>
    </submittedName>
</protein>
<dbReference type="Gene3D" id="2.10.90.10">
    <property type="entry name" value="Cystine-knot cytokines"/>
    <property type="match status" value="1"/>
</dbReference>
<keyword evidence="4" id="KW-0964">Secreted</keyword>
<gene>
    <name evidence="7" type="primary">IL17B</name>
    <name evidence="7" type="ORF">Y1Q_0010733</name>
</gene>
<feature type="region of interest" description="Disordered" evidence="6">
    <location>
        <begin position="91"/>
        <end position="118"/>
    </location>
</feature>
<sequence length="260" mass="28774">MRGPDLGEAGTTILQDTGDKAEVVELLGRTKAIKGLRRPSKENSHELSLPASTEASLGCPAMMDWTPSLLLLCAFSLTFMPAAFTEAKDRSKAVKGRRGQARDRVQLPGAQTSPPGPRLKANALAMDDTYTMVEEYEESIQEMVRQLRNSSEPPDTKCQVSLGLWSPNKRSLSPWAYSINHDAMRIPMDIPEAQCLCVGCINPFTMQEDRTMASIPIYSRLPVRRLLCQPGAKAPRKKKGCHKKYRMVMETIAVGCTCIF</sequence>
<evidence type="ECO:0000256" key="6">
    <source>
        <dbReference type="SAM" id="MobiDB-lite"/>
    </source>
</evidence>
<dbReference type="InterPro" id="IPR020440">
    <property type="entry name" value="IL-17_chr"/>
</dbReference>
<dbReference type="InterPro" id="IPR010345">
    <property type="entry name" value="IL-17_fam"/>
</dbReference>
<name>A0A151M6J9_ALLMI</name>
<dbReference type="GO" id="GO:0006954">
    <property type="term" value="P:inflammatory response"/>
    <property type="evidence" value="ECO:0007669"/>
    <property type="project" value="InterPro"/>
</dbReference>
<dbReference type="PRINTS" id="PR01932">
    <property type="entry name" value="INTRLEUKIN17"/>
</dbReference>
<evidence type="ECO:0000256" key="3">
    <source>
        <dbReference type="ARBA" id="ARBA00022514"/>
    </source>
</evidence>
<evidence type="ECO:0000256" key="1">
    <source>
        <dbReference type="ARBA" id="ARBA00004613"/>
    </source>
</evidence>
<dbReference type="GO" id="GO:0005615">
    <property type="term" value="C:extracellular space"/>
    <property type="evidence" value="ECO:0007669"/>
    <property type="project" value="UniProtKB-KW"/>
</dbReference>
<dbReference type="InterPro" id="IPR029034">
    <property type="entry name" value="Cystine-knot_cytokine"/>
</dbReference>
<dbReference type="eggNOG" id="ENOG502S074">
    <property type="taxonomic scope" value="Eukaryota"/>
</dbReference>
<dbReference type="AlphaFoldDB" id="A0A151M6J9"/>
<evidence type="ECO:0000256" key="5">
    <source>
        <dbReference type="ARBA" id="ARBA00022729"/>
    </source>
</evidence>
<reference evidence="7 8" key="1">
    <citation type="journal article" date="2012" name="Genome Biol.">
        <title>Sequencing three crocodilian genomes to illuminate the evolution of archosaurs and amniotes.</title>
        <authorList>
            <person name="St John J.A."/>
            <person name="Braun E.L."/>
            <person name="Isberg S.R."/>
            <person name="Miles L.G."/>
            <person name="Chong A.Y."/>
            <person name="Gongora J."/>
            <person name="Dalzell P."/>
            <person name="Moran C."/>
            <person name="Bed'hom B."/>
            <person name="Abzhanov A."/>
            <person name="Burgess S.C."/>
            <person name="Cooksey A.M."/>
            <person name="Castoe T.A."/>
            <person name="Crawford N.G."/>
            <person name="Densmore L.D."/>
            <person name="Drew J.C."/>
            <person name="Edwards S.V."/>
            <person name="Faircloth B.C."/>
            <person name="Fujita M.K."/>
            <person name="Greenwold M.J."/>
            <person name="Hoffmann F.G."/>
            <person name="Howard J.M."/>
            <person name="Iguchi T."/>
            <person name="Janes D.E."/>
            <person name="Khan S.Y."/>
            <person name="Kohno S."/>
            <person name="de Koning A.J."/>
            <person name="Lance S.L."/>
            <person name="McCarthy F.M."/>
            <person name="McCormack J.E."/>
            <person name="Merchant M.E."/>
            <person name="Peterson D.G."/>
            <person name="Pollock D.D."/>
            <person name="Pourmand N."/>
            <person name="Raney B.J."/>
            <person name="Roessler K.A."/>
            <person name="Sanford J.R."/>
            <person name="Sawyer R.H."/>
            <person name="Schmidt C.J."/>
            <person name="Triplett E.W."/>
            <person name="Tuberville T.D."/>
            <person name="Venegas-Anaya M."/>
            <person name="Howard J.T."/>
            <person name="Jarvis E.D."/>
            <person name="Guillette L.J.Jr."/>
            <person name="Glenn T.C."/>
            <person name="Green R.E."/>
            <person name="Ray D.A."/>
        </authorList>
    </citation>
    <scope>NUCLEOTIDE SEQUENCE [LARGE SCALE GENOMIC DNA]</scope>
    <source>
        <strain evidence="7">KSC_2009_1</strain>
    </source>
</reference>
<comment type="subcellular location">
    <subcellularLocation>
        <location evidence="1">Secreted</location>
    </subcellularLocation>
</comment>
<proteinExistence type="inferred from homology"/>
<comment type="similarity">
    <text evidence="2">Belongs to the IL-17 family.</text>
</comment>
<keyword evidence="5" id="KW-0732">Signal</keyword>
<evidence type="ECO:0000313" key="8">
    <source>
        <dbReference type="Proteomes" id="UP000050525"/>
    </source>
</evidence>
<evidence type="ECO:0000256" key="4">
    <source>
        <dbReference type="ARBA" id="ARBA00022525"/>
    </source>
</evidence>
<keyword evidence="8" id="KW-1185">Reference proteome</keyword>
<dbReference type="SUPFAM" id="SSF57501">
    <property type="entry name" value="Cystine-knot cytokines"/>
    <property type="match status" value="1"/>
</dbReference>
<dbReference type="Pfam" id="PF06083">
    <property type="entry name" value="IL17"/>
    <property type="match status" value="1"/>
</dbReference>
<dbReference type="GO" id="GO:0005125">
    <property type="term" value="F:cytokine activity"/>
    <property type="evidence" value="ECO:0007669"/>
    <property type="project" value="UniProtKB-KW"/>
</dbReference>
<accession>A0A151M6J9</accession>
<dbReference type="Proteomes" id="UP000050525">
    <property type="component" value="Unassembled WGS sequence"/>
</dbReference>